<evidence type="ECO:0000256" key="8">
    <source>
        <dbReference type="ARBA" id="ARBA00025246"/>
    </source>
</evidence>
<dbReference type="UniPathway" id="UPA00031">
    <property type="reaction ID" value="UER00006"/>
</dbReference>
<comment type="similarity">
    <text evidence="3 9">Belongs to the class-II aminoacyl-tRNA synthetase family. HisZ subfamily.</text>
</comment>
<evidence type="ECO:0000256" key="5">
    <source>
        <dbReference type="ARBA" id="ARBA00022490"/>
    </source>
</evidence>
<evidence type="ECO:0000313" key="13">
    <source>
        <dbReference type="Proteomes" id="UP000469125"/>
    </source>
</evidence>
<accession>A0A6N8FJG1</accession>
<feature type="domain" description="Class II Histidinyl-tRNA synthetase (HisRS)-like catalytic core" evidence="11">
    <location>
        <begin position="11"/>
        <end position="315"/>
    </location>
</feature>
<feature type="binding site" evidence="10">
    <location>
        <begin position="271"/>
        <end position="272"/>
    </location>
    <ligand>
        <name>L-histidine</name>
        <dbReference type="ChEBI" id="CHEBI:57595"/>
    </ligand>
</feature>
<dbReference type="InterPro" id="IPR004517">
    <property type="entry name" value="HisZ"/>
</dbReference>
<evidence type="ECO:0000256" key="2">
    <source>
        <dbReference type="ARBA" id="ARBA00004667"/>
    </source>
</evidence>
<comment type="subunit">
    <text evidence="9">Heteromultimer composed of HisG and HisZ subunits.</text>
</comment>
<dbReference type="Proteomes" id="UP000469125">
    <property type="component" value="Unassembled WGS sequence"/>
</dbReference>
<comment type="miscellaneous">
    <text evidence="9">This function is generally fulfilled by the C-terminal part of HisG, which is missing in some bacteria such as this one.</text>
</comment>
<feature type="binding site" evidence="10">
    <location>
        <position position="125"/>
    </location>
    <ligand>
        <name>L-histidine</name>
        <dbReference type="ChEBI" id="CHEBI:57595"/>
    </ligand>
</feature>
<dbReference type="EMBL" id="WOCA01000014">
    <property type="protein sequence ID" value="MUK89792.1"/>
    <property type="molecule type" value="Genomic_DNA"/>
</dbReference>
<comment type="pathway">
    <text evidence="2 9">Amino-acid biosynthesis; L-histidine biosynthesis; L-histidine from 5-phospho-alpha-D-ribose 1-diphosphate: step 1/9.</text>
</comment>
<evidence type="ECO:0000256" key="9">
    <source>
        <dbReference type="HAMAP-Rule" id="MF_00125"/>
    </source>
</evidence>
<dbReference type="GO" id="GO:0004821">
    <property type="term" value="F:histidine-tRNA ligase activity"/>
    <property type="evidence" value="ECO:0007669"/>
    <property type="project" value="TreeGrafter"/>
</dbReference>
<keyword evidence="12" id="KW-0808">Transferase</keyword>
<evidence type="ECO:0000256" key="3">
    <source>
        <dbReference type="ARBA" id="ARBA00005539"/>
    </source>
</evidence>
<comment type="caution">
    <text evidence="12">The sequence shown here is derived from an EMBL/GenBank/DDBJ whole genome shotgun (WGS) entry which is preliminary data.</text>
</comment>
<dbReference type="InterPro" id="IPR004516">
    <property type="entry name" value="HisRS/HisZ"/>
</dbReference>
<feature type="binding site" evidence="10">
    <location>
        <position position="108"/>
    </location>
    <ligand>
        <name>L-histidine</name>
        <dbReference type="ChEBI" id="CHEBI:57595"/>
    </ligand>
</feature>
<reference evidence="12 13" key="1">
    <citation type="submission" date="2019-11" db="EMBL/GenBank/DDBJ databases">
        <authorList>
            <person name="Li X."/>
        </authorList>
    </citation>
    <scope>NUCLEOTIDE SEQUENCE [LARGE SCALE GENOMIC DNA]</scope>
    <source>
        <strain evidence="12 13">L9</strain>
    </source>
</reference>
<evidence type="ECO:0000256" key="1">
    <source>
        <dbReference type="ARBA" id="ARBA00004496"/>
    </source>
</evidence>
<evidence type="ECO:0000313" key="12">
    <source>
        <dbReference type="EMBL" id="MUK89792.1"/>
    </source>
</evidence>
<feature type="binding site" evidence="10">
    <location>
        <position position="121"/>
    </location>
    <ligand>
        <name>L-histidine</name>
        <dbReference type="ChEBI" id="CHEBI:57595"/>
    </ligand>
</feature>
<name>A0A6N8FJG1_9BACI</name>
<feature type="binding site" evidence="10">
    <location>
        <begin position="78"/>
        <end position="80"/>
    </location>
    <ligand>
        <name>L-histidine</name>
        <dbReference type="ChEBI" id="CHEBI:57595"/>
    </ligand>
</feature>
<organism evidence="12 13">
    <name type="scientific">Ornithinibacillus caprae</name>
    <dbReference type="NCBI Taxonomy" id="2678566"/>
    <lineage>
        <taxon>Bacteria</taxon>
        <taxon>Bacillati</taxon>
        <taxon>Bacillota</taxon>
        <taxon>Bacilli</taxon>
        <taxon>Bacillales</taxon>
        <taxon>Bacillaceae</taxon>
        <taxon>Ornithinibacillus</taxon>
    </lineage>
</organism>
<dbReference type="PANTHER" id="PTHR43707">
    <property type="entry name" value="HISTIDYL-TRNA SYNTHETASE"/>
    <property type="match status" value="1"/>
</dbReference>
<dbReference type="Gene3D" id="3.30.930.10">
    <property type="entry name" value="Bira Bifunctional Protein, Domain 2"/>
    <property type="match status" value="1"/>
</dbReference>
<protein>
    <recommendedName>
        <fullName evidence="4 9">ATP phosphoribosyltransferase regulatory subunit</fullName>
    </recommendedName>
</protein>
<proteinExistence type="inferred from homology"/>
<evidence type="ECO:0000259" key="11">
    <source>
        <dbReference type="Pfam" id="PF13393"/>
    </source>
</evidence>
<dbReference type="GO" id="GO:0016757">
    <property type="term" value="F:glycosyltransferase activity"/>
    <property type="evidence" value="ECO:0007669"/>
    <property type="project" value="UniProtKB-KW"/>
</dbReference>
<dbReference type="PIRSF" id="PIRSF001549">
    <property type="entry name" value="His-tRNA_synth"/>
    <property type="match status" value="1"/>
</dbReference>
<dbReference type="RefSeq" id="WP_155669955.1">
    <property type="nucleotide sequence ID" value="NZ_WOCA01000014.1"/>
</dbReference>
<keyword evidence="12" id="KW-0328">Glycosyltransferase</keyword>
<comment type="function">
    <text evidence="8 9">Required for the first step of histidine biosynthesis. May allow the feedback regulation of ATP phosphoribosyltransferase activity by histidine.</text>
</comment>
<dbReference type="HAMAP" id="MF_00125">
    <property type="entry name" value="HisZ"/>
    <property type="match status" value="1"/>
</dbReference>
<sequence length="411" mass="47451">MRPYVHNPRLDLNVVEFKKKEKVINLLKKRFFTYGYQQIQTPAFEPYDLYTSVIGTIHQDDMIKVVDRTGRVLVLRPDITIPITQQVAKRSNKIADQLRYFYVLDVFRQTFNPFSDYERTQAGVEYFGNNETDSDAEVIALAAHILQDLKVGKFTIEIGHAGFFKDVLELLSLSQEETEQFKQLIQAKNIPGLIQFLNQLNIEPSIQNTIKEIPLLYGPPSEVIERTKQMTLSENMQARIQSLEEIYNLLKVYQCEKNIVLDLGLINHMDYYSDVIFQGFINSIGKPVLSGGRYDRLADQFDASIPAIGFAFDVDLLVEHESEGNPHNKLDFLIVYEPLKRMEALSIAQVLRRQSYRVLIQFPHNDVRTESTCILQLNSKENFLITKNETSNFKDVEELLEILAFVKGILE</sequence>
<keyword evidence="5 9" id="KW-0963">Cytoplasm</keyword>
<keyword evidence="7 9" id="KW-0368">Histidine biosynthesis</keyword>
<comment type="subcellular location">
    <subcellularLocation>
        <location evidence="1 9">Cytoplasm</location>
    </subcellularLocation>
</comment>
<evidence type="ECO:0000256" key="10">
    <source>
        <dbReference type="PIRSR" id="PIRSR001549-1"/>
    </source>
</evidence>
<dbReference type="SUPFAM" id="SSF55681">
    <property type="entry name" value="Class II aaRS and biotin synthetases"/>
    <property type="match status" value="1"/>
</dbReference>
<evidence type="ECO:0000256" key="4">
    <source>
        <dbReference type="ARBA" id="ARBA00020397"/>
    </source>
</evidence>
<gene>
    <name evidence="9 12" type="primary">hisZ</name>
    <name evidence="12" type="ORF">GMD78_15590</name>
</gene>
<dbReference type="GO" id="GO:0140096">
    <property type="term" value="F:catalytic activity, acting on a protein"/>
    <property type="evidence" value="ECO:0007669"/>
    <property type="project" value="UniProtKB-ARBA"/>
</dbReference>
<dbReference type="GO" id="GO:0006427">
    <property type="term" value="P:histidyl-tRNA aminoacylation"/>
    <property type="evidence" value="ECO:0007669"/>
    <property type="project" value="TreeGrafter"/>
</dbReference>
<dbReference type="NCBIfam" id="TIGR00443">
    <property type="entry name" value="hisZ_biosyn_reg"/>
    <property type="match status" value="1"/>
</dbReference>
<dbReference type="GO" id="GO:0000105">
    <property type="term" value="P:L-histidine biosynthetic process"/>
    <property type="evidence" value="ECO:0007669"/>
    <property type="project" value="UniProtKB-UniRule"/>
</dbReference>
<dbReference type="InterPro" id="IPR041715">
    <property type="entry name" value="HisRS-like_core"/>
</dbReference>
<keyword evidence="13" id="KW-1185">Reference proteome</keyword>
<dbReference type="GO" id="GO:0005737">
    <property type="term" value="C:cytoplasm"/>
    <property type="evidence" value="ECO:0007669"/>
    <property type="project" value="UniProtKB-SubCell"/>
</dbReference>
<dbReference type="AlphaFoldDB" id="A0A6N8FJG1"/>
<keyword evidence="6 9" id="KW-0028">Amino-acid biosynthesis</keyword>
<dbReference type="PANTHER" id="PTHR43707:SF6">
    <property type="entry name" value="ATP PHOSPHORIBOSYLTRANSFERASE REGULATORY SUBUNIT"/>
    <property type="match status" value="1"/>
</dbReference>
<dbReference type="CDD" id="cd00773">
    <property type="entry name" value="HisRS-like_core"/>
    <property type="match status" value="1"/>
</dbReference>
<dbReference type="InterPro" id="IPR045864">
    <property type="entry name" value="aa-tRNA-synth_II/BPL/LPL"/>
</dbReference>
<evidence type="ECO:0000256" key="7">
    <source>
        <dbReference type="ARBA" id="ARBA00023102"/>
    </source>
</evidence>
<evidence type="ECO:0000256" key="6">
    <source>
        <dbReference type="ARBA" id="ARBA00022605"/>
    </source>
</evidence>
<dbReference type="Pfam" id="PF13393">
    <property type="entry name" value="tRNA-synt_His"/>
    <property type="match status" value="1"/>
</dbReference>